<dbReference type="InterPro" id="IPR015954">
    <property type="entry name" value="Phage_RNA-type_capsid"/>
</dbReference>
<evidence type="ECO:0000313" key="5">
    <source>
        <dbReference type="Proteomes" id="UP000677874"/>
    </source>
</evidence>
<keyword evidence="5" id="KW-1185">Reference proteome</keyword>
<evidence type="ECO:0000256" key="3">
    <source>
        <dbReference type="ARBA" id="ARBA00022844"/>
    </source>
</evidence>
<keyword evidence="3" id="KW-0946">Virion</keyword>
<evidence type="ECO:0000256" key="1">
    <source>
        <dbReference type="ARBA" id="ARBA00004328"/>
    </source>
</evidence>
<dbReference type="GO" id="GO:0019028">
    <property type="term" value="C:viral capsid"/>
    <property type="evidence" value="ECO:0007669"/>
    <property type="project" value="UniProtKB-KW"/>
</dbReference>
<gene>
    <name evidence="4" type="primary">SRR7976357_9_2</name>
</gene>
<dbReference type="KEGG" id="vg:80398392"/>
<evidence type="ECO:0000313" key="4">
    <source>
        <dbReference type="EMBL" id="DAD51252.1"/>
    </source>
</evidence>
<dbReference type="EMBL" id="BK013767">
    <property type="protein sequence ID" value="DAD51252.1"/>
    <property type="molecule type" value="Genomic_RNA"/>
</dbReference>
<comment type="subcellular location">
    <subcellularLocation>
        <location evidence="1">Virion</location>
    </subcellularLocation>
</comment>
<sequence length="124" mass="12800">MPTQSAITLNTKVYNPRGKQGNIATWALVGDATFGGATSTLSSSVVVSKDFNTRVQLKLTVPKAAASDTACGCAGTITSRGYGDVVVQVPANFTVAEKQDLCDRLQAAVANAIFDAACLGEGSW</sequence>
<keyword evidence="2 4" id="KW-0167">Capsid protein</keyword>
<organism evidence="4 5">
    <name type="scientific">ssRNA phage SRR7976357_9</name>
    <dbReference type="NCBI Taxonomy" id="2786749"/>
    <lineage>
        <taxon>Viruses</taxon>
        <taxon>Riboviria</taxon>
        <taxon>Orthornavirae</taxon>
        <taxon>Lenarviricota</taxon>
        <taxon>Leviviricetes</taxon>
        <taxon>Norzivirales</taxon>
        <taxon>Fiersviridae</taxon>
        <taxon>Icumivirus</taxon>
        <taxon>Icumivirus limivivens</taxon>
    </lineage>
</organism>
<evidence type="ECO:0000256" key="2">
    <source>
        <dbReference type="ARBA" id="ARBA00022561"/>
    </source>
</evidence>
<dbReference type="RefSeq" id="YP_010769391.1">
    <property type="nucleotide sequence ID" value="NC_073960.1"/>
</dbReference>
<dbReference type="GeneID" id="80398392"/>
<reference evidence="4" key="1">
    <citation type="submission" date="2020-09" db="EMBL/GenBank/DDBJ databases">
        <title>Leviviricetes taxonomy.</title>
        <authorList>
            <person name="Stockdale S.R."/>
            <person name="Callanan J."/>
            <person name="Adriaenssens E.M."/>
            <person name="Kuhn J.H."/>
            <person name="Rumnieks J."/>
            <person name="Shkoporov A."/>
            <person name="Draper L.A."/>
            <person name="Ross P."/>
            <person name="Hill C."/>
        </authorList>
    </citation>
    <scope>NUCLEOTIDE SEQUENCE</scope>
</reference>
<accession>A0A8S5L1E7</accession>
<dbReference type="Proteomes" id="UP000677874">
    <property type="component" value="Segment"/>
</dbReference>
<protein>
    <submittedName>
        <fullName evidence="4">Coat protein</fullName>
    </submittedName>
</protein>
<proteinExistence type="predicted"/>
<name>A0A8S5L1E7_9VIRU</name>
<dbReference type="Gene3D" id="3.30.380.10">
    <property type="entry name" value="MS2 Viral Coat Protein"/>
    <property type="match status" value="1"/>
</dbReference>